<proteinExistence type="predicted"/>
<evidence type="ECO:0000313" key="2">
    <source>
        <dbReference type="EMBL" id="MFD1300518.1"/>
    </source>
</evidence>
<accession>A0ABW3WT47</accession>
<dbReference type="PROSITE" id="PS50943">
    <property type="entry name" value="HTH_CROC1"/>
    <property type="match status" value="1"/>
</dbReference>
<dbReference type="CDD" id="cd00093">
    <property type="entry name" value="HTH_XRE"/>
    <property type="match status" value="1"/>
</dbReference>
<dbReference type="InterPro" id="IPR010982">
    <property type="entry name" value="Lambda_DNA-bd_dom_sf"/>
</dbReference>
<evidence type="ECO:0000259" key="1">
    <source>
        <dbReference type="PROSITE" id="PS50943"/>
    </source>
</evidence>
<dbReference type="EMBL" id="JBHTND010000003">
    <property type="protein sequence ID" value="MFD1300518.1"/>
    <property type="molecule type" value="Genomic_DNA"/>
</dbReference>
<dbReference type="Gene3D" id="1.10.260.40">
    <property type="entry name" value="lambda repressor-like DNA-binding domains"/>
    <property type="match status" value="1"/>
</dbReference>
<sequence>MRKDDHDHEPLPELFPHWRDRMSDDVEASVSHADIGTDSTETRGSYPRATIYELPESLRHQTDDRLLHEIIKNIHELASRRELSNITLLNDTITPEYIRSARAMLGWSISDISERSGLSISTIKRVEGEAHCVKEQSYQLVINTLRTGGIRFFKLNDGTIALAKARRYSL</sequence>
<dbReference type="SUPFAM" id="SSF47413">
    <property type="entry name" value="lambda repressor-like DNA-binding domains"/>
    <property type="match status" value="1"/>
</dbReference>
<organism evidence="2 3">
    <name type="scientific">Methylobacterium marchantiae</name>
    <dbReference type="NCBI Taxonomy" id="600331"/>
    <lineage>
        <taxon>Bacteria</taxon>
        <taxon>Pseudomonadati</taxon>
        <taxon>Pseudomonadota</taxon>
        <taxon>Alphaproteobacteria</taxon>
        <taxon>Hyphomicrobiales</taxon>
        <taxon>Methylobacteriaceae</taxon>
        <taxon>Methylobacterium</taxon>
    </lineage>
</organism>
<dbReference type="InterPro" id="IPR001387">
    <property type="entry name" value="Cro/C1-type_HTH"/>
</dbReference>
<protein>
    <submittedName>
        <fullName evidence="2">Multiprotein-bridging factor 1 family protein</fullName>
    </submittedName>
</protein>
<comment type="caution">
    <text evidence="2">The sequence shown here is derived from an EMBL/GenBank/DDBJ whole genome shotgun (WGS) entry which is preliminary data.</text>
</comment>
<reference evidence="3" key="1">
    <citation type="journal article" date="2019" name="Int. J. Syst. Evol. Microbiol.">
        <title>The Global Catalogue of Microorganisms (GCM) 10K type strain sequencing project: providing services to taxonomists for standard genome sequencing and annotation.</title>
        <authorList>
            <consortium name="The Broad Institute Genomics Platform"/>
            <consortium name="The Broad Institute Genome Sequencing Center for Infectious Disease"/>
            <person name="Wu L."/>
            <person name="Ma J."/>
        </authorList>
    </citation>
    <scope>NUCLEOTIDE SEQUENCE [LARGE SCALE GENOMIC DNA]</scope>
    <source>
        <strain evidence="3">CCUG 56108</strain>
    </source>
</reference>
<name>A0ABW3WT47_9HYPH</name>
<dbReference type="RefSeq" id="WP_238208575.1">
    <property type="nucleotide sequence ID" value="NZ_JBHTND010000003.1"/>
</dbReference>
<dbReference type="Proteomes" id="UP001597176">
    <property type="component" value="Unassembled WGS sequence"/>
</dbReference>
<gene>
    <name evidence="2" type="ORF">ACFQ4G_02815</name>
</gene>
<evidence type="ECO:0000313" key="3">
    <source>
        <dbReference type="Proteomes" id="UP001597176"/>
    </source>
</evidence>
<feature type="domain" description="HTH cro/C1-type" evidence="1">
    <location>
        <begin position="98"/>
        <end position="127"/>
    </location>
</feature>
<keyword evidence="3" id="KW-1185">Reference proteome</keyword>